<dbReference type="EMBL" id="LRPU01000013">
    <property type="protein sequence ID" value="KXA14382.1"/>
    <property type="molecule type" value="Genomic_DNA"/>
</dbReference>
<dbReference type="Gene3D" id="2.60.40.1640">
    <property type="entry name" value="Conserved domain protein"/>
    <property type="match status" value="1"/>
</dbReference>
<dbReference type="Pfam" id="PF13786">
    <property type="entry name" value="DUF4179"/>
    <property type="match status" value="1"/>
</dbReference>
<name>A0A133NDL2_CLOPF</name>
<keyword evidence="1" id="KW-0812">Transmembrane</keyword>
<evidence type="ECO:0000256" key="1">
    <source>
        <dbReference type="SAM" id="Phobius"/>
    </source>
</evidence>
<sequence length="470" mass="53496">MKNNDDLFDKDIRNRLKMENMKVPEEINKKIDDTINNLGKRKRNYKKASGICAACIAGTIILGVTMPTYAQNIPVLGKIFERFDSMTYENYDKYASDLNITKESNGYRVTINKIVYDTLDLAVFYTIQSDKPLEDGLDLLDVKLGINNNFISSGSGGEGEKLDDFTYIGVKNYSIASEKFALEELKKNILGGDIKIPNNFDLNINISSLGNITENVKVEGNWNFNIPISDELVKENIKEQNLNIDLGDELKGVELNKLIKTPINTVLQVTETRDLHDYNNLSFVIFDDKGRYLYSKSGTGIGDIEKNENSKLFTSYSFKEVYDDSKSLTIIPYIQRENMNKKDDSNEVTFPKEFKEKLNLNGETEIKLDNGEIYSKIKKIESVEKGTRLYYESKYSIYGAPSYIINNETGEKIEPIGNKEGGYTENIKYVSGNEFYVDFPEELIGNNYTVVFSDRSNYEPCGKSIKIDLK</sequence>
<evidence type="ECO:0000313" key="5">
    <source>
        <dbReference type="Proteomes" id="UP000070646"/>
    </source>
</evidence>
<keyword evidence="1" id="KW-1133">Transmembrane helix</keyword>
<evidence type="ECO:0000259" key="2">
    <source>
        <dbReference type="Pfam" id="PF13786"/>
    </source>
</evidence>
<organism evidence="4 5">
    <name type="scientific">Clostridium perfringens</name>
    <dbReference type="NCBI Taxonomy" id="1502"/>
    <lineage>
        <taxon>Bacteria</taxon>
        <taxon>Bacillati</taxon>
        <taxon>Bacillota</taxon>
        <taxon>Clostridia</taxon>
        <taxon>Eubacteriales</taxon>
        <taxon>Clostridiaceae</taxon>
        <taxon>Clostridium</taxon>
    </lineage>
</organism>
<gene>
    <name evidence="4" type="ORF">HMPREF3222_00337</name>
</gene>
<protein>
    <recommendedName>
        <fullName evidence="6">DUF4179 domain-containing protein</fullName>
    </recommendedName>
</protein>
<dbReference type="Gene3D" id="2.60.40.1630">
    <property type="entry name" value="bacillus anthracis domain"/>
    <property type="match status" value="1"/>
</dbReference>
<comment type="caution">
    <text evidence="4">The sequence shown here is derived from an EMBL/GenBank/DDBJ whole genome shotgun (WGS) entry which is preliminary data.</text>
</comment>
<feature type="domain" description="DUF5643" evidence="3">
    <location>
        <begin position="240"/>
        <end position="350"/>
    </location>
</feature>
<dbReference type="AlphaFoldDB" id="A0A133NDL2"/>
<dbReference type="RefSeq" id="WP_060794533.1">
    <property type="nucleotide sequence ID" value="NZ_JBMKNJ010000010.1"/>
</dbReference>
<feature type="transmembrane region" description="Helical" evidence="1">
    <location>
        <begin position="48"/>
        <end position="70"/>
    </location>
</feature>
<reference evidence="4 5" key="1">
    <citation type="submission" date="2016-01" db="EMBL/GenBank/DDBJ databases">
        <authorList>
            <person name="Oliw E.H."/>
        </authorList>
    </citation>
    <scope>NUCLEOTIDE SEQUENCE [LARGE SCALE GENOMIC DNA]</scope>
    <source>
        <strain evidence="4 5">MJR7757A</strain>
    </source>
</reference>
<proteinExistence type="predicted"/>
<keyword evidence="1" id="KW-0472">Membrane</keyword>
<dbReference type="InterPro" id="IPR040680">
    <property type="entry name" value="DUF5643"/>
</dbReference>
<feature type="domain" description="DUF4179" evidence="2">
    <location>
        <begin position="40"/>
        <end position="129"/>
    </location>
</feature>
<dbReference type="Pfam" id="PF18705">
    <property type="entry name" value="DUF5643"/>
    <property type="match status" value="1"/>
</dbReference>
<dbReference type="Proteomes" id="UP000070646">
    <property type="component" value="Unassembled WGS sequence"/>
</dbReference>
<evidence type="ECO:0000313" key="4">
    <source>
        <dbReference type="EMBL" id="KXA14382.1"/>
    </source>
</evidence>
<evidence type="ECO:0000259" key="3">
    <source>
        <dbReference type="Pfam" id="PF18705"/>
    </source>
</evidence>
<dbReference type="PATRIC" id="fig|1502.174.peg.339"/>
<evidence type="ECO:0008006" key="6">
    <source>
        <dbReference type="Google" id="ProtNLM"/>
    </source>
</evidence>
<dbReference type="InterPro" id="IPR025436">
    <property type="entry name" value="DUF4179"/>
</dbReference>
<accession>A0A133NDL2</accession>